<feature type="compositionally biased region" description="Low complexity" evidence="8">
    <location>
        <begin position="649"/>
        <end position="658"/>
    </location>
</feature>
<feature type="compositionally biased region" description="Gly residues" evidence="8">
    <location>
        <begin position="115"/>
        <end position="124"/>
    </location>
</feature>
<comment type="caution">
    <text evidence="10">The sequence shown here is derived from an EMBL/GenBank/DDBJ whole genome shotgun (WGS) entry which is preliminary data.</text>
</comment>
<evidence type="ECO:0000256" key="6">
    <source>
        <dbReference type="ARBA" id="ARBA00023242"/>
    </source>
</evidence>
<evidence type="ECO:0000256" key="7">
    <source>
        <dbReference type="PROSITE-ProRule" id="PRU01140"/>
    </source>
</evidence>
<feature type="compositionally biased region" description="Low complexity" evidence="8">
    <location>
        <begin position="668"/>
        <end position="681"/>
    </location>
</feature>
<evidence type="ECO:0000259" key="9">
    <source>
        <dbReference type="PROSITE" id="PS51799"/>
    </source>
</evidence>
<evidence type="ECO:0000256" key="4">
    <source>
        <dbReference type="ARBA" id="ARBA00022771"/>
    </source>
</evidence>
<dbReference type="PANTHER" id="PTHR12190:SF6">
    <property type="entry name" value="A-KINASE ANCHOR PROTEIN 8"/>
    <property type="match status" value="1"/>
</dbReference>
<evidence type="ECO:0000256" key="1">
    <source>
        <dbReference type="ARBA" id="ARBA00004109"/>
    </source>
</evidence>
<feature type="compositionally biased region" description="Acidic residues" evidence="8">
    <location>
        <begin position="332"/>
        <end position="342"/>
    </location>
</feature>
<keyword evidence="6" id="KW-0539">Nucleus</keyword>
<feature type="region of interest" description="Disordered" evidence="8">
    <location>
        <begin position="598"/>
        <end position="705"/>
    </location>
</feature>
<feature type="region of interest" description="Disordered" evidence="8">
    <location>
        <begin position="555"/>
        <end position="576"/>
    </location>
</feature>
<keyword evidence="11" id="KW-1185">Reference proteome</keyword>
<protein>
    <submittedName>
        <fullName evidence="10">(raccoon dog) hypothetical protein</fullName>
    </submittedName>
</protein>
<feature type="domain" description="C2H2 AKAP95-type" evidence="9">
    <location>
        <begin position="489"/>
        <end position="512"/>
    </location>
</feature>
<dbReference type="Pfam" id="PF04988">
    <property type="entry name" value="AKAP95"/>
    <property type="match status" value="1"/>
</dbReference>
<evidence type="ECO:0000313" key="11">
    <source>
        <dbReference type="Proteomes" id="UP000645828"/>
    </source>
</evidence>
<dbReference type="GO" id="GO:0008270">
    <property type="term" value="F:zinc ion binding"/>
    <property type="evidence" value="ECO:0007669"/>
    <property type="project" value="UniProtKB-KW"/>
</dbReference>
<dbReference type="Proteomes" id="UP000645828">
    <property type="component" value="Unassembled WGS sequence"/>
</dbReference>
<feature type="region of interest" description="Disordered" evidence="8">
    <location>
        <begin position="168"/>
        <end position="230"/>
    </location>
</feature>
<evidence type="ECO:0000256" key="5">
    <source>
        <dbReference type="ARBA" id="ARBA00022833"/>
    </source>
</evidence>
<dbReference type="EMBL" id="CAJHUB010000760">
    <property type="protein sequence ID" value="CAD7685441.1"/>
    <property type="molecule type" value="Genomic_DNA"/>
</dbReference>
<dbReference type="InterPro" id="IPR007071">
    <property type="entry name" value="AKAP95"/>
</dbReference>
<evidence type="ECO:0000256" key="2">
    <source>
        <dbReference type="ARBA" id="ARBA00022723"/>
    </source>
</evidence>
<comment type="subcellular location">
    <subcellularLocation>
        <location evidence="1">Nucleus matrix</location>
    </subcellularLocation>
</comment>
<organism evidence="10 11">
    <name type="scientific">Nyctereutes procyonoides</name>
    <name type="common">Raccoon dog</name>
    <name type="synonym">Canis procyonoides</name>
    <dbReference type="NCBI Taxonomy" id="34880"/>
    <lineage>
        <taxon>Eukaryota</taxon>
        <taxon>Metazoa</taxon>
        <taxon>Chordata</taxon>
        <taxon>Craniata</taxon>
        <taxon>Vertebrata</taxon>
        <taxon>Euteleostomi</taxon>
        <taxon>Mammalia</taxon>
        <taxon>Eutheria</taxon>
        <taxon>Laurasiatheria</taxon>
        <taxon>Carnivora</taxon>
        <taxon>Caniformia</taxon>
        <taxon>Canidae</taxon>
        <taxon>Nyctereutes</taxon>
    </lineage>
</organism>
<keyword evidence="4 7" id="KW-0863">Zinc-finger</keyword>
<dbReference type="GO" id="GO:0003677">
    <property type="term" value="F:DNA binding"/>
    <property type="evidence" value="ECO:0007669"/>
    <property type="project" value="InterPro"/>
</dbReference>
<feature type="compositionally biased region" description="Acidic residues" evidence="8">
    <location>
        <begin position="559"/>
        <end position="576"/>
    </location>
</feature>
<dbReference type="InterPro" id="IPR034736">
    <property type="entry name" value="ZF_C2H2_AKAP95"/>
</dbReference>
<gene>
    <name evidence="10" type="ORF">NYPRO_LOCUS18234</name>
</gene>
<keyword evidence="3" id="KW-0677">Repeat</keyword>
<dbReference type="GO" id="GO:0034237">
    <property type="term" value="F:protein kinase A regulatory subunit binding"/>
    <property type="evidence" value="ECO:0007669"/>
    <property type="project" value="TreeGrafter"/>
</dbReference>
<keyword evidence="2" id="KW-0479">Metal-binding</keyword>
<dbReference type="AlphaFoldDB" id="A0A811Z9R0"/>
<comment type="similarity">
    <text evidence="7">Belongs to the AKAP95 family.</text>
</comment>
<evidence type="ECO:0000256" key="3">
    <source>
        <dbReference type="ARBA" id="ARBA00022737"/>
    </source>
</evidence>
<evidence type="ECO:0000313" key="10">
    <source>
        <dbReference type="EMBL" id="CAD7685441.1"/>
    </source>
</evidence>
<feature type="domain" description="C2H2 AKAP95-type" evidence="9">
    <location>
        <begin position="400"/>
        <end position="422"/>
    </location>
</feature>
<feature type="compositionally biased region" description="Basic and acidic residues" evidence="8">
    <location>
        <begin position="689"/>
        <end position="705"/>
    </location>
</feature>
<accession>A0A811Z9R0</accession>
<dbReference type="GO" id="GO:0016363">
    <property type="term" value="C:nuclear matrix"/>
    <property type="evidence" value="ECO:0007669"/>
    <property type="project" value="UniProtKB-SubCell"/>
</dbReference>
<dbReference type="PANTHER" id="PTHR12190">
    <property type="entry name" value="A-KINASE ANCHOR PROTEIN AKAP 8"/>
    <property type="match status" value="1"/>
</dbReference>
<feature type="compositionally biased region" description="Basic and acidic residues" evidence="8">
    <location>
        <begin position="178"/>
        <end position="188"/>
    </location>
</feature>
<sequence length="705" mass="77612">MQRRGAERGLCRVGYGAWSAGPTNTQGAYGTGVASWQGYENYNYYGAQNTSVTTGASYSYGPASWETTKASDGLGAGGPAVHMASYGPEPCTDNSDSLIAKINQRLDMMSKEGGRGGSSGGGEGMQDRESSFRFQSYESYDSRSCLPEHHPYRPSYSYDYDFDPMPDRNGGFSSQYGDCRDPARERGSLDGFMRGRGQGQGQGRFQDRSNPSTFMRSDPFMPPSASSEPLSAPWPELNYVGGRGLGGPSPSRPPPSLFSQSMAPDFGVMGMQGAGGYDNSVPYGCGRSQTRMRDRPRRRGFDRCGPDGMGRKRKQLQIYDEPDAKLARADSEGDFSENDDGAADFRSGDEEFRGEDEFFDPGRQRGEKDDEDDEIKKRREKQRRRDRMRDRAADRIQFACSVCKFRSFEDEEIQKHLQSKFHKETLRFISTKLPDKTVEFLQEYIVNRNKKIEKRRQELMEKESTKPKPDPFKGIGQEHFFKKIEAAHCLACDMLIPAQHQLLQRHLHSVDHNHNRRLAAEQFKKTSLHVAKSVLNNRHIVKMLEKYLKGEDPFTSEAVDPEIEGDDTLGGEKEETPEEVAAEVLAEVITAAVRAVDGEGAPAPEGSDTPPEGQGPVDAAEATHSPHSEQLVEVETPCGVAPEKGDANAEAGGETTEAAGEEQEVVAETDGAVDGAVRGAAPAPPVTETKAEQTEAEPKDVTPTE</sequence>
<reference evidence="10" key="1">
    <citation type="submission" date="2020-12" db="EMBL/GenBank/DDBJ databases">
        <authorList>
            <consortium name="Molecular Ecology Group"/>
        </authorList>
    </citation>
    <scope>NUCLEOTIDE SEQUENCE</scope>
    <source>
        <strain evidence="10">TBG_1078</strain>
    </source>
</reference>
<evidence type="ECO:0000256" key="8">
    <source>
        <dbReference type="SAM" id="MobiDB-lite"/>
    </source>
</evidence>
<name>A0A811Z9R0_NYCPR</name>
<dbReference type="PROSITE" id="PS51799">
    <property type="entry name" value="ZF_C2H2_AKAP95"/>
    <property type="match status" value="2"/>
</dbReference>
<feature type="compositionally biased region" description="Basic and acidic residues" evidence="8">
    <location>
        <begin position="322"/>
        <end position="331"/>
    </location>
</feature>
<proteinExistence type="inferred from homology"/>
<feature type="region of interest" description="Disordered" evidence="8">
    <location>
        <begin position="109"/>
        <end position="130"/>
    </location>
</feature>
<dbReference type="SUPFAM" id="SSF56935">
    <property type="entry name" value="Porins"/>
    <property type="match status" value="1"/>
</dbReference>
<keyword evidence="5" id="KW-0862">Zinc</keyword>
<feature type="region of interest" description="Disordered" evidence="8">
    <location>
        <begin position="276"/>
        <end position="390"/>
    </location>
</feature>